<protein>
    <submittedName>
        <fullName evidence="1">Uncharacterized protein</fullName>
    </submittedName>
</protein>
<dbReference type="AlphaFoldDB" id="A0A402A4P8"/>
<evidence type="ECO:0000313" key="1">
    <source>
        <dbReference type="EMBL" id="GCE14134.1"/>
    </source>
</evidence>
<dbReference type="RefSeq" id="WP_126581606.1">
    <property type="nucleotide sequence ID" value="NZ_BIFR01000001.1"/>
</dbReference>
<evidence type="ECO:0000313" key="2">
    <source>
        <dbReference type="Proteomes" id="UP000287352"/>
    </source>
</evidence>
<name>A0A402A4P8_9CHLR</name>
<accession>A0A402A4P8</accession>
<proteinExistence type="predicted"/>
<gene>
    <name evidence="1" type="ORF">KTT_39930</name>
</gene>
<keyword evidence="2" id="KW-1185">Reference proteome</keyword>
<organism evidence="1 2">
    <name type="scientific">Tengunoibacter tsumagoiensis</name>
    <dbReference type="NCBI Taxonomy" id="2014871"/>
    <lineage>
        <taxon>Bacteria</taxon>
        <taxon>Bacillati</taxon>
        <taxon>Chloroflexota</taxon>
        <taxon>Ktedonobacteria</taxon>
        <taxon>Ktedonobacterales</taxon>
        <taxon>Dictyobacteraceae</taxon>
        <taxon>Tengunoibacter</taxon>
    </lineage>
</organism>
<dbReference type="Proteomes" id="UP000287352">
    <property type="component" value="Unassembled WGS sequence"/>
</dbReference>
<dbReference type="EMBL" id="BIFR01000001">
    <property type="protein sequence ID" value="GCE14134.1"/>
    <property type="molecule type" value="Genomic_DNA"/>
</dbReference>
<sequence>MEKYPLKKEPFIRMLSLFHDGKITNIFKDKDLKNITFFVIYIPYLAEMIDETYSFFTLKLVDCNFLSFTLWSDPHNPMFNVDHIQKFISQMGISHVRDDEIDEYITLRFISDLPFMGNEQIAPGGDLKLHAQSIELFDERGCEVPLEIIEELSSSF</sequence>
<comment type="caution">
    <text evidence="1">The sequence shown here is derived from an EMBL/GenBank/DDBJ whole genome shotgun (WGS) entry which is preliminary data.</text>
</comment>
<reference evidence="2" key="1">
    <citation type="submission" date="2018-12" db="EMBL/GenBank/DDBJ databases">
        <title>Tengunoibacter tsumagoiensis gen. nov., sp. nov., Dictyobacter kobayashii sp. nov., D. alpinus sp. nov., and D. joshuensis sp. nov. and description of Dictyobacteraceae fam. nov. within the order Ktedonobacterales isolated from Tengu-no-mugimeshi.</title>
        <authorList>
            <person name="Wang C.M."/>
            <person name="Zheng Y."/>
            <person name="Sakai Y."/>
            <person name="Toyoda A."/>
            <person name="Minakuchi Y."/>
            <person name="Abe K."/>
            <person name="Yokota A."/>
            <person name="Yabe S."/>
        </authorList>
    </citation>
    <scope>NUCLEOTIDE SEQUENCE [LARGE SCALE GENOMIC DNA]</scope>
    <source>
        <strain evidence="2">Uno3</strain>
    </source>
</reference>